<comment type="caution">
    <text evidence="1">The sequence shown here is derived from an EMBL/GenBank/DDBJ whole genome shotgun (WGS) entry which is preliminary data.</text>
</comment>
<dbReference type="Proteomes" id="UP001165366">
    <property type="component" value="Unassembled WGS sequence"/>
</dbReference>
<proteinExistence type="predicted"/>
<accession>A0ABS9KAE1</accession>
<reference evidence="1" key="2">
    <citation type="submission" date="2024-05" db="EMBL/GenBank/DDBJ databases">
        <title>Rhodohalobacter halophilus gen. nov., sp. nov., a moderately halophilic member of the family Balneolaceae.</title>
        <authorList>
            <person name="Xia J."/>
        </authorList>
    </citation>
    <scope>NUCLEOTIDE SEQUENCE</scope>
    <source>
        <strain evidence="1">WB101</strain>
    </source>
</reference>
<evidence type="ECO:0000313" key="1">
    <source>
        <dbReference type="EMBL" id="MCG2587782.1"/>
    </source>
</evidence>
<protein>
    <recommendedName>
        <fullName evidence="3">Phage protein</fullName>
    </recommendedName>
</protein>
<sequence>MKPISIKIREVPVNGNYFGVNTFAVTLVDSRVATTCKQIGRVKDLERYAELTGYSTERVTEKDAHLTSRQLKSKMERFTTKKVQKVSAHYT</sequence>
<dbReference type="EMBL" id="JAKLWS010000003">
    <property type="protein sequence ID" value="MCG2587782.1"/>
    <property type="molecule type" value="Genomic_DNA"/>
</dbReference>
<gene>
    <name evidence="1" type="ORF">L6773_04350</name>
</gene>
<evidence type="ECO:0000313" key="2">
    <source>
        <dbReference type="Proteomes" id="UP001165366"/>
    </source>
</evidence>
<reference evidence="1" key="1">
    <citation type="submission" date="2022-01" db="EMBL/GenBank/DDBJ databases">
        <authorList>
            <person name="Wang Y."/>
        </authorList>
    </citation>
    <scope>NUCLEOTIDE SEQUENCE</scope>
    <source>
        <strain evidence="1">WB101</strain>
    </source>
</reference>
<evidence type="ECO:0008006" key="3">
    <source>
        <dbReference type="Google" id="ProtNLM"/>
    </source>
</evidence>
<organism evidence="1 2">
    <name type="scientific">Rhodohalobacter sulfatireducens</name>
    <dbReference type="NCBI Taxonomy" id="2911366"/>
    <lineage>
        <taxon>Bacteria</taxon>
        <taxon>Pseudomonadati</taxon>
        <taxon>Balneolota</taxon>
        <taxon>Balneolia</taxon>
        <taxon>Balneolales</taxon>
        <taxon>Balneolaceae</taxon>
        <taxon>Rhodohalobacter</taxon>
    </lineage>
</organism>
<name>A0ABS9KAE1_9BACT</name>
<dbReference type="RefSeq" id="WP_237852625.1">
    <property type="nucleotide sequence ID" value="NZ_JAKLWS010000003.1"/>
</dbReference>
<keyword evidence="2" id="KW-1185">Reference proteome</keyword>